<name>A0A975BTG1_9BACT</name>
<gene>
    <name evidence="1" type="ORF">dnm_075260</name>
</gene>
<protein>
    <submittedName>
        <fullName evidence="1">Uncharacterized protein</fullName>
    </submittedName>
</protein>
<organism evidence="1 2">
    <name type="scientific">Desulfonema magnum</name>
    <dbReference type="NCBI Taxonomy" id="45655"/>
    <lineage>
        <taxon>Bacteria</taxon>
        <taxon>Pseudomonadati</taxon>
        <taxon>Thermodesulfobacteriota</taxon>
        <taxon>Desulfobacteria</taxon>
        <taxon>Desulfobacterales</taxon>
        <taxon>Desulfococcaceae</taxon>
        <taxon>Desulfonema</taxon>
    </lineage>
</organism>
<dbReference type="Proteomes" id="UP000663722">
    <property type="component" value="Chromosome"/>
</dbReference>
<reference evidence="1" key="1">
    <citation type="journal article" date="2021" name="Microb. Physiol.">
        <title>Proteogenomic Insights into the Physiology of Marine, Sulfate-Reducing, Filamentous Desulfonema limicola and Desulfonema magnum.</title>
        <authorList>
            <person name="Schnaars V."/>
            <person name="Wohlbrand L."/>
            <person name="Scheve S."/>
            <person name="Hinrichs C."/>
            <person name="Reinhardt R."/>
            <person name="Rabus R."/>
        </authorList>
    </citation>
    <scope>NUCLEOTIDE SEQUENCE</scope>
    <source>
        <strain evidence="1">4be13</strain>
    </source>
</reference>
<evidence type="ECO:0000313" key="2">
    <source>
        <dbReference type="Proteomes" id="UP000663722"/>
    </source>
</evidence>
<sequence>MSLKETRLLRAKKAGFYGQGERLIRGKKPGFSPCIWNLSFEN</sequence>
<dbReference type="KEGG" id="dmm:dnm_075260"/>
<accession>A0A975BTG1</accession>
<proteinExistence type="predicted"/>
<keyword evidence="2" id="KW-1185">Reference proteome</keyword>
<dbReference type="EMBL" id="CP061800">
    <property type="protein sequence ID" value="QTA91459.1"/>
    <property type="molecule type" value="Genomic_DNA"/>
</dbReference>
<evidence type="ECO:0000313" key="1">
    <source>
        <dbReference type="EMBL" id="QTA91459.1"/>
    </source>
</evidence>
<dbReference type="AlphaFoldDB" id="A0A975BTG1"/>